<dbReference type="PROSITE" id="PS51318">
    <property type="entry name" value="TAT"/>
    <property type="match status" value="1"/>
</dbReference>
<feature type="domain" description="Bacterial phospholipase C C-terminal" evidence="5">
    <location>
        <begin position="534"/>
        <end position="620"/>
    </location>
</feature>
<keyword evidence="3 6" id="KW-0378">Hydrolase</keyword>
<dbReference type="Pfam" id="PF05506">
    <property type="entry name" value="PLipase_C_C"/>
    <property type="match status" value="2"/>
</dbReference>
<dbReference type="EC" id="3.1.4.3" evidence="2"/>
<evidence type="ECO:0000256" key="1">
    <source>
        <dbReference type="ARBA" id="ARBA00009717"/>
    </source>
</evidence>
<dbReference type="NCBIfam" id="TIGR03396">
    <property type="entry name" value="PC_PLC"/>
    <property type="match status" value="1"/>
</dbReference>
<evidence type="ECO:0000256" key="3">
    <source>
        <dbReference type="ARBA" id="ARBA00022801"/>
    </source>
</evidence>
<comment type="caution">
    <text evidence="6">The sequence shown here is derived from an EMBL/GenBank/DDBJ whole genome shotgun (WGS) entry which is preliminary data.</text>
</comment>
<dbReference type="RefSeq" id="WP_309791514.1">
    <property type="nucleotide sequence ID" value="NZ_JAVDPW010000001.1"/>
</dbReference>
<dbReference type="PANTHER" id="PTHR31956:SF36">
    <property type="entry name" value="NON-HEMOLYTIC PHOSPHOLIPASE C"/>
    <property type="match status" value="1"/>
</dbReference>
<evidence type="ECO:0000256" key="2">
    <source>
        <dbReference type="ARBA" id="ARBA00012018"/>
    </source>
</evidence>
<comment type="similarity">
    <text evidence="1">Belongs to the bacterial phospholipase C family.</text>
</comment>
<dbReference type="Pfam" id="PF04185">
    <property type="entry name" value="Phosphoesterase"/>
    <property type="match status" value="1"/>
</dbReference>
<dbReference type="InterPro" id="IPR017850">
    <property type="entry name" value="Alkaline_phosphatase_core_sf"/>
</dbReference>
<feature type="region of interest" description="Disordered" evidence="4">
    <location>
        <begin position="399"/>
        <end position="418"/>
    </location>
</feature>
<dbReference type="InterPro" id="IPR008475">
    <property type="entry name" value="PLipase_C_C"/>
</dbReference>
<reference evidence="6 7" key="1">
    <citation type="submission" date="2023-07" db="EMBL/GenBank/DDBJ databases">
        <title>Sorghum-associated microbial communities from plants grown in Nebraska, USA.</title>
        <authorList>
            <person name="Schachtman D."/>
        </authorList>
    </citation>
    <scope>NUCLEOTIDE SEQUENCE [LARGE SCALE GENOMIC DNA]</scope>
    <source>
        <strain evidence="6 7">584</strain>
    </source>
</reference>
<feature type="domain" description="Bacterial phospholipase C C-terminal" evidence="5">
    <location>
        <begin position="632"/>
        <end position="715"/>
    </location>
</feature>
<proteinExistence type="inferred from homology"/>
<accession>A0ABU1JH55</accession>
<evidence type="ECO:0000313" key="6">
    <source>
        <dbReference type="EMBL" id="MDR6287652.1"/>
    </source>
</evidence>
<evidence type="ECO:0000256" key="4">
    <source>
        <dbReference type="SAM" id="MobiDB-lite"/>
    </source>
</evidence>
<name>A0ABU1JH55_9PROT</name>
<dbReference type="EMBL" id="JAVDPW010000001">
    <property type="protein sequence ID" value="MDR6287652.1"/>
    <property type="molecule type" value="Genomic_DNA"/>
</dbReference>
<dbReference type="PANTHER" id="PTHR31956">
    <property type="entry name" value="NON-SPECIFIC PHOSPHOLIPASE C4-RELATED"/>
    <property type="match status" value="1"/>
</dbReference>
<dbReference type="GO" id="GO:0034480">
    <property type="term" value="F:phosphatidylcholine phospholipase C activity"/>
    <property type="evidence" value="ECO:0007669"/>
    <property type="project" value="UniProtKB-EC"/>
</dbReference>
<evidence type="ECO:0000313" key="7">
    <source>
        <dbReference type="Proteomes" id="UP001262410"/>
    </source>
</evidence>
<dbReference type="InterPro" id="IPR007312">
    <property type="entry name" value="Phosphoesterase"/>
</dbReference>
<dbReference type="InterPro" id="IPR006311">
    <property type="entry name" value="TAT_signal"/>
</dbReference>
<dbReference type="InterPro" id="IPR019546">
    <property type="entry name" value="TAT_signal_bac_arc"/>
</dbReference>
<keyword evidence="7" id="KW-1185">Reference proteome</keyword>
<sequence length="734" mass="79517">MTSESRRDFLKAAGALAGATTAMSVFPPVIREALAIPANNATRSIRDVEHVVILMQENRSFDHYFGTFPGVRGFGDRFTIPLPGGRSVFQQSNGTRVVMPYHLDQRRGNAQRVTGTPHTWSDAHQAWADGRLFEWPRYKQNQSMGYYTGTELDFQFALANAFTLCDAYHCSLHGGTNPNRLFHWTGTNGPTGAGVAAVLNEWTDLGPSSQGYTWTTYPERLQAAGVTWKVYQNLPDNFGDDPLAGFKQYRRANEAIGNLPNGFPFLPWRPAQDQAQPLYKGVANTAPTSALSLLSNRLNEFRADIQAGKLPQVSWLVAPAAYSEHPSPSSPVQGGWYVQEALAALVANPEVWSKTVLIVNFDENDGFFDHMPAPAAASRNPDGTVAGGSTLSDAALAPEYFTHPKPPGSTAQPQPDGRVYGPGPRVPCYAVSPWSRGGWVNSEVFDHTSVLRFLERRFGVQEPNIGAHRRAVCGDLTSAFDFVTPNLDRPPELPNRSKVAADLISLTQGLLPQVAVPGVSAQQPPQQSPGLRLSRALPYELTADGQADGAGNRFQLQFINTGAAGAVFHVYDRLHLDRVPRRYTVETGKQLAGEWATGPDFGQYDLWVLGPNGFHRHFTGSVAALGAGKAAPEVTAAYDKTAGKLALQMSNRGSRACTFVVTANAYQAVGGSPRHPIAAGGQATLRLPLLAQGRWYDITVRVEGDALFSRRFAGRMEDGTPSVSDPAFGQASAT</sequence>
<dbReference type="Proteomes" id="UP001262410">
    <property type="component" value="Unassembled WGS sequence"/>
</dbReference>
<dbReference type="CDD" id="cd16014">
    <property type="entry name" value="PLC"/>
    <property type="match status" value="1"/>
</dbReference>
<evidence type="ECO:0000259" key="5">
    <source>
        <dbReference type="Pfam" id="PF05506"/>
    </source>
</evidence>
<dbReference type="Gene3D" id="3.40.720.10">
    <property type="entry name" value="Alkaline Phosphatase, subunit A"/>
    <property type="match status" value="2"/>
</dbReference>
<gene>
    <name evidence="6" type="ORF">E9232_000151</name>
</gene>
<organism evidence="6 7">
    <name type="scientific">Inquilinus ginsengisoli</name>
    <dbReference type="NCBI Taxonomy" id="363840"/>
    <lineage>
        <taxon>Bacteria</taxon>
        <taxon>Pseudomonadati</taxon>
        <taxon>Pseudomonadota</taxon>
        <taxon>Alphaproteobacteria</taxon>
        <taxon>Rhodospirillales</taxon>
        <taxon>Rhodospirillaceae</taxon>
        <taxon>Inquilinus</taxon>
    </lineage>
</organism>
<protein>
    <recommendedName>
        <fullName evidence="2">phospholipase C</fullName>
        <ecNumber evidence="2">3.1.4.3</ecNumber>
    </recommendedName>
</protein>
<dbReference type="InterPro" id="IPR017767">
    <property type="entry name" value="PC-PLC"/>
</dbReference>
<dbReference type="NCBIfam" id="TIGR01409">
    <property type="entry name" value="TAT_signal_seq"/>
    <property type="match status" value="1"/>
</dbReference>